<feature type="non-terminal residue" evidence="1">
    <location>
        <position position="65"/>
    </location>
</feature>
<dbReference type="EMBL" id="UINC01100974">
    <property type="protein sequence ID" value="SVC61440.1"/>
    <property type="molecule type" value="Genomic_DNA"/>
</dbReference>
<evidence type="ECO:0000313" key="1">
    <source>
        <dbReference type="EMBL" id="SVC61440.1"/>
    </source>
</evidence>
<organism evidence="1">
    <name type="scientific">marine metagenome</name>
    <dbReference type="NCBI Taxonomy" id="408172"/>
    <lineage>
        <taxon>unclassified sequences</taxon>
        <taxon>metagenomes</taxon>
        <taxon>ecological metagenomes</taxon>
    </lineage>
</organism>
<sequence length="65" mass="7607">MPNYDASTNNKSKRATRIYKDLDLDFGRNTVTNDVNKLTDVEAVKRSVRNLINTNHYERPFHPEL</sequence>
<protein>
    <submittedName>
        <fullName evidence="1">Uncharacterized protein</fullName>
    </submittedName>
</protein>
<accession>A0A382NLB5</accession>
<gene>
    <name evidence="1" type="ORF">METZ01_LOCUS314294</name>
</gene>
<dbReference type="AlphaFoldDB" id="A0A382NLB5"/>
<proteinExistence type="predicted"/>
<dbReference type="Gene3D" id="3.10.450.40">
    <property type="match status" value="1"/>
</dbReference>
<name>A0A382NLB5_9ZZZZ</name>
<reference evidence="1" key="1">
    <citation type="submission" date="2018-05" db="EMBL/GenBank/DDBJ databases">
        <authorList>
            <person name="Lanie J.A."/>
            <person name="Ng W.-L."/>
            <person name="Kazmierczak K.M."/>
            <person name="Andrzejewski T.M."/>
            <person name="Davidsen T.M."/>
            <person name="Wayne K.J."/>
            <person name="Tettelin H."/>
            <person name="Glass J.I."/>
            <person name="Rusch D."/>
            <person name="Podicherti R."/>
            <person name="Tsui H.-C.T."/>
            <person name="Winkler M.E."/>
        </authorList>
    </citation>
    <scope>NUCLEOTIDE SEQUENCE</scope>
</reference>